<evidence type="ECO:0000313" key="7">
    <source>
        <dbReference type="Proteomes" id="UP000197679"/>
    </source>
</evidence>
<dbReference type="KEGG" id="marh:Mia14_1014"/>
<dbReference type="Gene3D" id="3.40.50.300">
    <property type="entry name" value="P-loop containing nucleotide triphosphate hydrolases"/>
    <property type="match status" value="1"/>
</dbReference>
<evidence type="ECO:0000256" key="3">
    <source>
        <dbReference type="ARBA" id="ARBA00022741"/>
    </source>
</evidence>
<dbReference type="PANTHER" id="PTHR42711:SF5">
    <property type="entry name" value="ABC TRANSPORTER ATP-BINDING PROTEIN NATA"/>
    <property type="match status" value="1"/>
</dbReference>
<sequence length="300" mass="33789">MENEIKIDNLSKNFGNLHALHDISLDLKGGMHIVLGPNGAGKSTLLKCIDGHYKLDRGYVRVNGLDPYTNDKIRDKMSILSDNYSLYDELTVIDNLKFFGRLYGLKDKEILENVSEFLNEFDAARYLKSKVSTLSRGTKQKIAFCRALINKPEILLLDEPTAFLDSRSSQLMHDIMQEYSKNGRIVLFVTQKLDEISRFNSELIILRAGTVSDVTTTSNIYSTILKDTIINIRLASGFDPNKVKGIPNLYNANNASPNFIKVKIKNYKDINDTVAYLIENGGYVIGVDYIEPLIESLSFG</sequence>
<keyword evidence="3" id="KW-0547">Nucleotide-binding</keyword>
<dbReference type="Proteomes" id="UP000197679">
    <property type="component" value="Chromosome"/>
</dbReference>
<evidence type="ECO:0000256" key="2">
    <source>
        <dbReference type="ARBA" id="ARBA00022448"/>
    </source>
</evidence>
<dbReference type="GO" id="GO:0016887">
    <property type="term" value="F:ATP hydrolysis activity"/>
    <property type="evidence" value="ECO:0007669"/>
    <property type="project" value="InterPro"/>
</dbReference>
<comment type="similarity">
    <text evidence="1">Belongs to the ABC transporter superfamily.</text>
</comment>
<gene>
    <name evidence="6" type="ORF">Mia14_1014</name>
</gene>
<dbReference type="SMART" id="SM00382">
    <property type="entry name" value="AAA"/>
    <property type="match status" value="1"/>
</dbReference>
<dbReference type="InterPro" id="IPR003439">
    <property type="entry name" value="ABC_transporter-like_ATP-bd"/>
</dbReference>
<feature type="domain" description="ABC transporter" evidence="5">
    <location>
        <begin position="5"/>
        <end position="233"/>
    </location>
</feature>
<dbReference type="InterPro" id="IPR050763">
    <property type="entry name" value="ABC_transporter_ATP-binding"/>
</dbReference>
<proteinExistence type="inferred from homology"/>
<name>A0A218NP84_9ARCH</name>
<dbReference type="SUPFAM" id="SSF52540">
    <property type="entry name" value="P-loop containing nucleoside triphosphate hydrolases"/>
    <property type="match status" value="1"/>
</dbReference>
<protein>
    <submittedName>
        <fullName evidence="6">ABC2-1 family ABC transporter ATPase</fullName>
    </submittedName>
</protein>
<dbReference type="GO" id="GO:0005524">
    <property type="term" value="F:ATP binding"/>
    <property type="evidence" value="ECO:0007669"/>
    <property type="project" value="UniProtKB-KW"/>
</dbReference>
<dbReference type="EMBL" id="CP019964">
    <property type="protein sequence ID" value="ASI14280.1"/>
    <property type="molecule type" value="Genomic_DNA"/>
</dbReference>
<reference evidence="6 7" key="1">
    <citation type="journal article" date="2017" name="Nat. Commun.">
        <title>'ARMAN' archaea depend on association with euryarchaeal host in culture and in situ.</title>
        <authorList>
            <person name="Golyshina O."/>
            <person name="Toshchakov S."/>
            <person name="Makarova K."/>
            <person name="Gavrilov S."/>
            <person name="Korzhenkov A."/>
            <person name="La Cono V."/>
            <person name="Arcadi E."/>
            <person name="Nechitaylo T."/>
            <person name="Ferrer M."/>
            <person name="Kublanov I."/>
            <person name="Wolf Y."/>
            <person name="Yakimov M."/>
            <person name="Golyshin P."/>
            <person name="Slesarev A."/>
            <person name="Kozyavkin S."/>
        </authorList>
    </citation>
    <scope>NUCLEOTIDE SEQUENCE [LARGE SCALE GENOMIC DNA]</scope>
    <source>
        <strain evidence="6 7">Mia14</strain>
    </source>
</reference>
<dbReference type="Pfam" id="PF00005">
    <property type="entry name" value="ABC_tran"/>
    <property type="match status" value="1"/>
</dbReference>
<evidence type="ECO:0000256" key="1">
    <source>
        <dbReference type="ARBA" id="ARBA00005417"/>
    </source>
</evidence>
<dbReference type="PROSITE" id="PS50893">
    <property type="entry name" value="ABC_TRANSPORTER_2"/>
    <property type="match status" value="1"/>
</dbReference>
<keyword evidence="4" id="KW-0067">ATP-binding</keyword>
<dbReference type="InterPro" id="IPR003593">
    <property type="entry name" value="AAA+_ATPase"/>
</dbReference>
<evidence type="ECO:0000259" key="5">
    <source>
        <dbReference type="PROSITE" id="PS50893"/>
    </source>
</evidence>
<dbReference type="CDD" id="cd03230">
    <property type="entry name" value="ABC_DR_subfamily_A"/>
    <property type="match status" value="1"/>
</dbReference>
<evidence type="ECO:0000256" key="4">
    <source>
        <dbReference type="ARBA" id="ARBA00022840"/>
    </source>
</evidence>
<dbReference type="InterPro" id="IPR027417">
    <property type="entry name" value="P-loop_NTPase"/>
</dbReference>
<keyword evidence="2" id="KW-0813">Transport</keyword>
<organism evidence="6 7">
    <name type="scientific">Candidatus Mancarchaeum acidiphilum</name>
    <dbReference type="NCBI Taxonomy" id="1920749"/>
    <lineage>
        <taxon>Archaea</taxon>
        <taxon>Candidatus Micrarchaeota</taxon>
        <taxon>Candidatus Mancarchaeum</taxon>
    </lineage>
</organism>
<accession>A0A218NP84</accession>
<dbReference type="GeneID" id="33314549"/>
<dbReference type="RefSeq" id="WP_088820573.1">
    <property type="nucleotide sequence ID" value="NZ_CP019964.1"/>
</dbReference>
<dbReference type="OrthoDB" id="87732at2157"/>
<dbReference type="AlphaFoldDB" id="A0A218NP84"/>
<evidence type="ECO:0000313" key="6">
    <source>
        <dbReference type="EMBL" id="ASI14280.1"/>
    </source>
</evidence>
<dbReference type="PANTHER" id="PTHR42711">
    <property type="entry name" value="ABC TRANSPORTER ATP-BINDING PROTEIN"/>
    <property type="match status" value="1"/>
</dbReference>
<keyword evidence="7" id="KW-1185">Reference proteome</keyword>